<evidence type="ECO:0000256" key="1">
    <source>
        <dbReference type="ARBA" id="ARBA00008690"/>
    </source>
</evidence>
<dbReference type="EMBL" id="JAUIZM010000002">
    <property type="protein sequence ID" value="KAK1399091.1"/>
    <property type="molecule type" value="Genomic_DNA"/>
</dbReference>
<proteinExistence type="inferred from homology"/>
<evidence type="ECO:0000313" key="5">
    <source>
        <dbReference type="Proteomes" id="UP001237642"/>
    </source>
</evidence>
<reference evidence="4" key="2">
    <citation type="submission" date="2023-05" db="EMBL/GenBank/DDBJ databases">
        <authorList>
            <person name="Schelkunov M.I."/>
        </authorList>
    </citation>
    <scope>NUCLEOTIDE SEQUENCE</scope>
    <source>
        <strain evidence="4">Hsosn_3</strain>
        <tissue evidence="4">Leaf</tissue>
    </source>
</reference>
<dbReference type="PANTHER" id="PTHR33155">
    <property type="entry name" value="FANTASTIC FOUR-LIKE PROTEIN (DUF3049)"/>
    <property type="match status" value="1"/>
</dbReference>
<name>A0AAD8N7W9_9APIA</name>
<keyword evidence="5" id="KW-1185">Reference proteome</keyword>
<evidence type="ECO:0000313" key="4">
    <source>
        <dbReference type="EMBL" id="KAK1399091.1"/>
    </source>
</evidence>
<feature type="region of interest" description="Disordered" evidence="2">
    <location>
        <begin position="169"/>
        <end position="216"/>
    </location>
</feature>
<comment type="caution">
    <text evidence="4">The sequence shown here is derived from an EMBL/GenBank/DDBJ whole genome shotgun (WGS) entry which is preliminary data.</text>
</comment>
<feature type="region of interest" description="Disordered" evidence="2">
    <location>
        <begin position="385"/>
        <end position="415"/>
    </location>
</feature>
<organism evidence="4 5">
    <name type="scientific">Heracleum sosnowskyi</name>
    <dbReference type="NCBI Taxonomy" id="360622"/>
    <lineage>
        <taxon>Eukaryota</taxon>
        <taxon>Viridiplantae</taxon>
        <taxon>Streptophyta</taxon>
        <taxon>Embryophyta</taxon>
        <taxon>Tracheophyta</taxon>
        <taxon>Spermatophyta</taxon>
        <taxon>Magnoliopsida</taxon>
        <taxon>eudicotyledons</taxon>
        <taxon>Gunneridae</taxon>
        <taxon>Pentapetalae</taxon>
        <taxon>asterids</taxon>
        <taxon>campanulids</taxon>
        <taxon>Apiales</taxon>
        <taxon>Apiaceae</taxon>
        <taxon>Apioideae</taxon>
        <taxon>apioid superclade</taxon>
        <taxon>Tordylieae</taxon>
        <taxon>Tordyliinae</taxon>
        <taxon>Heracleum</taxon>
    </lineage>
</organism>
<evidence type="ECO:0000259" key="3">
    <source>
        <dbReference type="Pfam" id="PF11250"/>
    </source>
</evidence>
<protein>
    <submittedName>
        <fullName evidence="4">The fantastic four family</fullName>
    </submittedName>
</protein>
<dbReference type="AlphaFoldDB" id="A0AAD8N7W9"/>
<reference evidence="4" key="1">
    <citation type="submission" date="2023-02" db="EMBL/GenBank/DDBJ databases">
        <title>Genome of toxic invasive species Heracleum sosnowskyi carries increased number of genes despite the absence of recent whole-genome duplications.</title>
        <authorList>
            <person name="Schelkunov M."/>
            <person name="Shtratnikova V."/>
            <person name="Makarenko M."/>
            <person name="Klepikova A."/>
            <person name="Omelchenko D."/>
            <person name="Novikova G."/>
            <person name="Obukhova E."/>
            <person name="Bogdanov V."/>
            <person name="Penin A."/>
            <person name="Logacheva M."/>
        </authorList>
    </citation>
    <scope>NUCLEOTIDE SEQUENCE</scope>
    <source>
        <strain evidence="4">Hsosn_3</strain>
        <tissue evidence="4">Leaf</tissue>
    </source>
</reference>
<feature type="compositionally biased region" description="Polar residues" evidence="2">
    <location>
        <begin position="202"/>
        <end position="215"/>
    </location>
</feature>
<dbReference type="InterPro" id="IPR021410">
    <property type="entry name" value="FAF"/>
</dbReference>
<dbReference type="Proteomes" id="UP001237642">
    <property type="component" value="Unassembled WGS sequence"/>
</dbReference>
<feature type="region of interest" description="Disordered" evidence="2">
    <location>
        <begin position="77"/>
        <end position="98"/>
    </location>
</feature>
<dbReference type="Pfam" id="PF11250">
    <property type="entry name" value="FAF"/>
    <property type="match status" value="1"/>
</dbReference>
<comment type="similarity">
    <text evidence="1">Belongs to the fantastic four family.</text>
</comment>
<feature type="domain" description="FAF" evidence="3">
    <location>
        <begin position="215"/>
        <end position="269"/>
    </location>
</feature>
<accession>A0AAD8N7W9</accession>
<dbReference type="PANTHER" id="PTHR33155:SF3">
    <property type="entry name" value="PROTEIN FAF-LIKE, CHLOROPLASTIC"/>
    <property type="match status" value="1"/>
</dbReference>
<dbReference type="InterPro" id="IPR046431">
    <property type="entry name" value="FAF_dom"/>
</dbReference>
<feature type="compositionally biased region" description="Basic and acidic residues" evidence="2">
    <location>
        <begin position="385"/>
        <end position="394"/>
    </location>
</feature>
<evidence type="ECO:0000256" key="2">
    <source>
        <dbReference type="SAM" id="MobiDB-lite"/>
    </source>
</evidence>
<gene>
    <name evidence="4" type="ORF">POM88_008954</name>
</gene>
<sequence length="492" mass="55039">MSTVACERNLPLKVEKQGIVSILGSNTQAAKPPAAASFRRTLSADMSSKKWLAENGFPKHPVMKRVTSSAQLSLISAIDHQSSSSEGEEEEFYGKKSNQIPKQDDVWSSIVSQKKTEELPTYVHPLVKKSSSSLCSKSLEICTESLGSETGSDKVTLCEPIEIGSEVNAGKVQELPQPLPQQEKEKSQGSFFRKTPPVAKYNNPTASNKKMQSKSFPPPIPLLAGSSERPSLHMHSHRENGRLVLEAISVPSTKKLQAHRQDGRLRLTLIQPPTGQQHVQQPDRDKAVVFDQKGYKIEDNLEDVFDILEQEDDENDVHKDDETIEEIEKELDEFQETVMEHIVPGKARGVINIHRSALMMKKIIGLENQNPKWSPKFNHAAAKVETKHEDEKKTTLPQSLPPRPRTTRSMPTTPPPAASFNAYEYFWRPKPATTGLKSPLTHLSSLKNDTDNNIVATNKPKSYEQQELLVLRNCKKARRSLLSWDAYCIATT</sequence>